<comment type="caution">
    <text evidence="2">The sequence shown here is derived from an EMBL/GenBank/DDBJ whole genome shotgun (WGS) entry which is preliminary data.</text>
</comment>
<dbReference type="eggNOG" id="arCOG06493">
    <property type="taxonomic scope" value="Archaea"/>
</dbReference>
<proteinExistence type="predicted"/>
<feature type="compositionally biased region" description="Acidic residues" evidence="1">
    <location>
        <begin position="683"/>
        <end position="707"/>
    </location>
</feature>
<dbReference type="Pfam" id="PF19110">
    <property type="entry name" value="DUF5797"/>
    <property type="match status" value="1"/>
</dbReference>
<keyword evidence="3" id="KW-1185">Reference proteome</keyword>
<evidence type="ECO:0000256" key="1">
    <source>
        <dbReference type="SAM" id="MobiDB-lite"/>
    </source>
</evidence>
<evidence type="ECO:0000313" key="3">
    <source>
        <dbReference type="Proteomes" id="UP000016986"/>
    </source>
</evidence>
<protein>
    <submittedName>
        <fullName evidence="2">Uncharacterized protein</fullName>
    </submittedName>
</protein>
<dbReference type="EMBL" id="BATA01000013">
    <property type="protein sequence ID" value="GAD52048.1"/>
    <property type="molecule type" value="Genomic_DNA"/>
</dbReference>
<accession>U3ABA5</accession>
<feature type="region of interest" description="Disordered" evidence="1">
    <location>
        <begin position="404"/>
        <end position="426"/>
    </location>
</feature>
<dbReference type="AlphaFoldDB" id="U3ABA5"/>
<evidence type="ECO:0000313" key="2">
    <source>
        <dbReference type="EMBL" id="GAD52048.1"/>
    </source>
</evidence>
<reference evidence="2 3" key="1">
    <citation type="submission" date="2013-09" db="EMBL/GenBank/DDBJ databases">
        <title>Whole genome sequencing of Halarchaeum acidiphilum strain MH1-52-1.</title>
        <authorList>
            <person name="Shimane Y."/>
            <person name="Minegishi H."/>
            <person name="Nishi S."/>
            <person name="Echigo A."/>
            <person name="Shuto A."/>
            <person name="Konishi M."/>
            <person name="Ito T."/>
            <person name="Ohkuma M."/>
            <person name="Ohta Y."/>
            <person name="Nagano Y."/>
            <person name="Tsubouchi T."/>
            <person name="Mori K."/>
            <person name="Usui K."/>
            <person name="Kamekura M."/>
            <person name="Usami R."/>
            <person name="Takaki Y."/>
            <person name="Hatada Y."/>
        </authorList>
    </citation>
    <scope>NUCLEOTIDE SEQUENCE [LARGE SCALE GENOMIC DNA]</scope>
    <source>
        <strain evidence="2 3">JCM 16109</strain>
    </source>
</reference>
<dbReference type="InterPro" id="IPR043815">
    <property type="entry name" value="DUF5797"/>
</dbReference>
<dbReference type="Proteomes" id="UP000016986">
    <property type="component" value="Unassembled WGS sequence"/>
</dbReference>
<dbReference type="eggNOG" id="arCOG04588">
    <property type="taxonomic scope" value="Archaea"/>
</dbReference>
<organism evidence="2 3">
    <name type="scientific">Halarchaeum acidiphilum MH1-52-1</name>
    <dbReference type="NCBI Taxonomy" id="1261545"/>
    <lineage>
        <taxon>Archaea</taxon>
        <taxon>Methanobacteriati</taxon>
        <taxon>Methanobacteriota</taxon>
        <taxon>Stenosarchaea group</taxon>
        <taxon>Halobacteria</taxon>
        <taxon>Halobacteriales</taxon>
        <taxon>Halobacteriaceae</taxon>
    </lineage>
</organism>
<sequence length="798" mass="88822">MCSNRRFGISRGMTGGDPPIQRVSVDRVDARGIGHHESSDASPLRLGPLPESVVGESLLVEIWGLGEGRVVDQRYRPEIEPPAVSMDRSMVESILAPAGELSSGDYVLGITEGFRGDVTPRMIAGGYRIQIPGTDEKNVVLARVKEARRKTFGANEASAVRVDSPSLFRTTTERGIGLRRLMADGKWREPIVSELELRTLEELVERVDNGRSASILYPGFDPDVSLQAAIELLYHARPRSNVALLTSGSSIQWGQKGEIRDAYRGYGLSTDPVPSEDVIPLNRVFSHGYVHGGEMKTSSGALLDRHLILTKDNGELSAIPNLTAIVVDYTSRKPGIDEETIERVRERFPNVPIVSIGSVFTKNERDGVPRYAPPAFFENEETFPSISDIGDVMGAYDPQVGRTTSGLRTTKYTNDSSGSPTSPITTDQLGLLREPTMAVTPVDSGDLSRWFELATERFEELLDSGVDRAGHKVYSNEMFYERLPVPVERYNDWIRDEWDAGKRFVPDTTDAVLDDLETYGGKIDDLQAPAHVFAAHKALSEIDSALREENPLFERVCEEVTDALDRGYRLGVFCPRKSWSHVLQEALVERGFSTDAIGSNVVLLDPDSIRDTPPCHRLVFTGPQRPQYAGFYFHPRATEVVVYTYDGRWEGTVARHAREYRQRLNVATSGSNAEPYPVPDWGDATDDVTSDVADVETSEDEESESEPSTDTTSSSSRREAIVESDSIDDEELHRLAQLVEHAPTKNRELADLWGYDSGSEVYQYLSTHLREYYERNEDKLIVPTAEGEQLVEERTAKR</sequence>
<feature type="region of interest" description="Disordered" evidence="1">
    <location>
        <begin position="666"/>
        <end position="727"/>
    </location>
</feature>
<feature type="region of interest" description="Disordered" evidence="1">
    <location>
        <begin position="1"/>
        <end position="21"/>
    </location>
</feature>
<name>U3ABA5_9EURY</name>
<gene>
    <name evidence="2" type="ORF">MBEHAL_0808</name>
</gene>